<sequence length="244" mass="27270">RLRLSPEFASLSGTDQMILSGKKVPDEVEVLEASSEQADESVERGWGGLHCGRSNVATRALYTERKVETRPTPVWGMVCSLTFLENSPPMWINSQLLVPDARLPITPLGKSSFMDVALRSSDGKTKLKPTISVRLMSRVGLGLKRRYTHLPCEVTLTLESASNAMSLQYRSVLPFPESEETKTDEFVDSGNSYIGTDVFDTNASRRKAGGNLKKSMLFNRITYVHYTFSRLHLMVDLVSELLYD</sequence>
<name>A0ABR2Z7P2_9AGAR</name>
<evidence type="ECO:0000313" key="1">
    <source>
        <dbReference type="EMBL" id="KAL0057277.1"/>
    </source>
</evidence>
<organism evidence="1 2">
    <name type="scientific">Marasmius tenuissimus</name>
    <dbReference type="NCBI Taxonomy" id="585030"/>
    <lineage>
        <taxon>Eukaryota</taxon>
        <taxon>Fungi</taxon>
        <taxon>Dikarya</taxon>
        <taxon>Basidiomycota</taxon>
        <taxon>Agaricomycotina</taxon>
        <taxon>Agaricomycetes</taxon>
        <taxon>Agaricomycetidae</taxon>
        <taxon>Agaricales</taxon>
        <taxon>Marasmiineae</taxon>
        <taxon>Marasmiaceae</taxon>
        <taxon>Marasmius</taxon>
    </lineage>
</organism>
<dbReference type="EMBL" id="JBBXMP010000603">
    <property type="protein sequence ID" value="KAL0057277.1"/>
    <property type="molecule type" value="Genomic_DNA"/>
</dbReference>
<keyword evidence="2" id="KW-1185">Reference proteome</keyword>
<dbReference type="Proteomes" id="UP001437256">
    <property type="component" value="Unassembled WGS sequence"/>
</dbReference>
<proteinExistence type="predicted"/>
<accession>A0ABR2Z7P2</accession>
<reference evidence="1 2" key="1">
    <citation type="submission" date="2024-05" db="EMBL/GenBank/DDBJ databases">
        <title>A draft genome resource for the thread blight pathogen Marasmius tenuissimus strain MS-2.</title>
        <authorList>
            <person name="Yulfo-Soto G.E."/>
            <person name="Baruah I.K."/>
            <person name="Amoako-Attah I."/>
            <person name="Bukari Y."/>
            <person name="Meinhardt L.W."/>
            <person name="Bailey B.A."/>
            <person name="Cohen S.P."/>
        </authorList>
    </citation>
    <scope>NUCLEOTIDE SEQUENCE [LARGE SCALE GENOMIC DNA]</scope>
    <source>
        <strain evidence="1 2">MS-2</strain>
    </source>
</reference>
<evidence type="ECO:0000313" key="2">
    <source>
        <dbReference type="Proteomes" id="UP001437256"/>
    </source>
</evidence>
<gene>
    <name evidence="1" type="ORF">AAF712_016087</name>
</gene>
<protein>
    <submittedName>
        <fullName evidence="1">Uncharacterized protein</fullName>
    </submittedName>
</protein>
<feature type="non-terminal residue" evidence="1">
    <location>
        <position position="1"/>
    </location>
</feature>
<comment type="caution">
    <text evidence="1">The sequence shown here is derived from an EMBL/GenBank/DDBJ whole genome shotgun (WGS) entry which is preliminary data.</text>
</comment>